<reference evidence="2 3" key="1">
    <citation type="submission" date="2022-05" db="EMBL/GenBank/DDBJ databases">
        <authorList>
            <consortium name="Genoscope - CEA"/>
            <person name="William W."/>
        </authorList>
    </citation>
    <scope>NUCLEOTIDE SEQUENCE [LARGE SCALE GENOMIC DNA]</scope>
</reference>
<dbReference type="EMBL" id="CALNXK010000395">
    <property type="protein sequence ID" value="CAH3184645.1"/>
    <property type="molecule type" value="Genomic_DNA"/>
</dbReference>
<protein>
    <submittedName>
        <fullName evidence="2">Uncharacterized protein</fullName>
    </submittedName>
</protein>
<dbReference type="EMBL" id="CALNXK010000345">
    <property type="protein sequence ID" value="CAH3183180.1"/>
    <property type="molecule type" value="Genomic_DNA"/>
</dbReference>
<evidence type="ECO:0000313" key="1">
    <source>
        <dbReference type="EMBL" id="CAH3183180.1"/>
    </source>
</evidence>
<sequence length="54" mass="6582">MKRMVMTTMMHHQNIPSRQIPLMITVFLQRASLLLNPQTIMGIFMMRWMIFMQR</sequence>
<comment type="caution">
    <text evidence="2">The sequence shown here is derived from an EMBL/GenBank/DDBJ whole genome shotgun (WGS) entry which is preliminary data.</text>
</comment>
<name>A0ABN8S0S4_9CNID</name>
<evidence type="ECO:0000313" key="3">
    <source>
        <dbReference type="Proteomes" id="UP001159405"/>
    </source>
</evidence>
<keyword evidence="3" id="KW-1185">Reference proteome</keyword>
<dbReference type="Proteomes" id="UP001159405">
    <property type="component" value="Unassembled WGS sequence"/>
</dbReference>
<gene>
    <name evidence="1" type="ORF">PLOB_00028079</name>
    <name evidence="2" type="ORF">PLOB_00030679</name>
</gene>
<accession>A0ABN8S0S4</accession>
<evidence type="ECO:0000313" key="2">
    <source>
        <dbReference type="EMBL" id="CAH3184645.1"/>
    </source>
</evidence>
<organism evidence="2 3">
    <name type="scientific">Porites lobata</name>
    <dbReference type="NCBI Taxonomy" id="104759"/>
    <lineage>
        <taxon>Eukaryota</taxon>
        <taxon>Metazoa</taxon>
        <taxon>Cnidaria</taxon>
        <taxon>Anthozoa</taxon>
        <taxon>Hexacorallia</taxon>
        <taxon>Scleractinia</taxon>
        <taxon>Fungiina</taxon>
        <taxon>Poritidae</taxon>
        <taxon>Porites</taxon>
    </lineage>
</organism>
<proteinExistence type="predicted"/>